<feature type="non-terminal residue" evidence="1">
    <location>
        <position position="168"/>
    </location>
</feature>
<evidence type="ECO:0000313" key="1">
    <source>
        <dbReference type="EMBL" id="SVD83341.1"/>
    </source>
</evidence>
<dbReference type="PANTHER" id="PTHR42754">
    <property type="entry name" value="ENDOGLUCANASE"/>
    <property type="match status" value="1"/>
</dbReference>
<sequence>MKRKLIALLILLLLIWISCNEDNVVKINDMAEVGVTFGGDQIDVGYFGHQTEDGGFIITGLTKSYAVSGSDIWLIKTDSQGNVQWDYTYGGVGEDFGSSVRETENGGFIIVGSILVKTHSQGSEDWINEEVSGNAVQITIDGGYIISGTLSEDISLIKTDSNGNIVED</sequence>
<evidence type="ECO:0008006" key="2">
    <source>
        <dbReference type="Google" id="ProtNLM"/>
    </source>
</evidence>
<name>A0A382YK28_9ZZZZ</name>
<protein>
    <recommendedName>
        <fullName evidence="2">Lipoprotein</fullName>
    </recommendedName>
</protein>
<dbReference type="PROSITE" id="PS51257">
    <property type="entry name" value="PROKAR_LIPOPROTEIN"/>
    <property type="match status" value="1"/>
</dbReference>
<proteinExistence type="predicted"/>
<accession>A0A382YK28</accession>
<dbReference type="AlphaFoldDB" id="A0A382YK28"/>
<reference evidence="1" key="1">
    <citation type="submission" date="2018-05" db="EMBL/GenBank/DDBJ databases">
        <authorList>
            <person name="Lanie J.A."/>
            <person name="Ng W.-L."/>
            <person name="Kazmierczak K.M."/>
            <person name="Andrzejewski T.M."/>
            <person name="Davidsen T.M."/>
            <person name="Wayne K.J."/>
            <person name="Tettelin H."/>
            <person name="Glass J.I."/>
            <person name="Rusch D."/>
            <person name="Podicherti R."/>
            <person name="Tsui H.-C.T."/>
            <person name="Winkler M.E."/>
        </authorList>
    </citation>
    <scope>NUCLEOTIDE SEQUENCE</scope>
</reference>
<dbReference type="PANTHER" id="PTHR42754:SF1">
    <property type="entry name" value="LIPOPROTEIN"/>
    <property type="match status" value="1"/>
</dbReference>
<dbReference type="EMBL" id="UINC01176282">
    <property type="protein sequence ID" value="SVD83341.1"/>
    <property type="molecule type" value="Genomic_DNA"/>
</dbReference>
<organism evidence="1">
    <name type="scientific">marine metagenome</name>
    <dbReference type="NCBI Taxonomy" id="408172"/>
    <lineage>
        <taxon>unclassified sequences</taxon>
        <taxon>metagenomes</taxon>
        <taxon>ecological metagenomes</taxon>
    </lineage>
</organism>
<gene>
    <name evidence="1" type="ORF">METZ01_LOCUS436195</name>
</gene>